<dbReference type="PANTHER" id="PTHR11757:SF19">
    <property type="entry name" value="PROLYL ENDOPEPTIDASE-LIKE"/>
    <property type="match status" value="1"/>
</dbReference>
<evidence type="ECO:0000256" key="1">
    <source>
        <dbReference type="ARBA" id="ARBA00005228"/>
    </source>
</evidence>
<dbReference type="SUPFAM" id="SSF50993">
    <property type="entry name" value="Peptidase/esterase 'gauge' domain"/>
    <property type="match status" value="1"/>
</dbReference>
<dbReference type="OrthoDB" id="9801421at2"/>
<comment type="similarity">
    <text evidence="1">Belongs to the peptidase S9A family.</text>
</comment>
<evidence type="ECO:0000259" key="6">
    <source>
        <dbReference type="Pfam" id="PF02897"/>
    </source>
</evidence>
<dbReference type="InterPro" id="IPR001375">
    <property type="entry name" value="Peptidase_S9_cat"/>
</dbReference>
<dbReference type="GO" id="GO:0006508">
    <property type="term" value="P:proteolysis"/>
    <property type="evidence" value="ECO:0007669"/>
    <property type="project" value="UniProtKB-KW"/>
</dbReference>
<reference evidence="7 8" key="1">
    <citation type="submission" date="2017-12" db="EMBL/GenBank/DDBJ databases">
        <title>Phylogenetic diversity of female urinary microbiome.</title>
        <authorList>
            <person name="Thomas-White K."/>
            <person name="Wolfe A.J."/>
        </authorList>
    </citation>
    <scope>NUCLEOTIDE SEQUENCE [LARGE SCALE GENOMIC DNA]</scope>
    <source>
        <strain evidence="7 8">UMB0250</strain>
    </source>
</reference>
<dbReference type="Gene3D" id="2.130.10.120">
    <property type="entry name" value="Prolyl oligopeptidase, N-terminal domain"/>
    <property type="match status" value="1"/>
</dbReference>
<keyword evidence="3" id="KW-0378">Hydrolase</keyword>
<dbReference type="Pfam" id="PF02897">
    <property type="entry name" value="Peptidase_S9_N"/>
    <property type="match status" value="1"/>
</dbReference>
<dbReference type="GO" id="GO:0004252">
    <property type="term" value="F:serine-type endopeptidase activity"/>
    <property type="evidence" value="ECO:0007669"/>
    <property type="project" value="InterPro"/>
</dbReference>
<gene>
    <name evidence="7" type="ORF">CYJ25_06905</name>
</gene>
<dbReference type="InterPro" id="IPR023302">
    <property type="entry name" value="Pept_S9A_N"/>
</dbReference>
<dbReference type="EMBL" id="PKKJ01000009">
    <property type="protein sequence ID" value="PKY65958.1"/>
    <property type="molecule type" value="Genomic_DNA"/>
</dbReference>
<protein>
    <submittedName>
        <fullName evidence="7">S9 family peptidase</fullName>
    </submittedName>
</protein>
<dbReference type="PANTHER" id="PTHR11757">
    <property type="entry name" value="PROTEASE FAMILY S9A OLIGOPEPTIDASE"/>
    <property type="match status" value="1"/>
</dbReference>
<dbReference type="PRINTS" id="PR00862">
    <property type="entry name" value="PROLIGOPTASE"/>
</dbReference>
<dbReference type="AlphaFoldDB" id="A0A2I1I492"/>
<dbReference type="Pfam" id="PF00326">
    <property type="entry name" value="Peptidase_S9"/>
    <property type="match status" value="1"/>
</dbReference>
<sequence length="792" mass="86795">MSTFTLPPVAERRFGYRVRDIHGDHFDDGWDWLRDESDADVVAHLDAENHWADQVCKPTESLATTIAGEVKGHTALDDVSVPVLDGDYWYFHKWHKGDSYATHHRVPADRKGIFDASALPPQPSVDDVLPGETLILDENALAKRQEFFKVADIQPSPDGRFIAWARDTAGDERFTWVVQVADTGEIVDEAVVDAGYGLAWAADSASFIYMGVDDAWRACEVWWHQLGTGRDQDRLLLVDPDERFEMGISDGGDPFHVLIHSMSSTSGQAWVWLPDHPSTRPVSITGLAKRVMVAVDSAGDHLLLVHTALTQEGTLAVATYPSDLVSLATPVDADYSRAVLGNRESGSAIEIDETAPFAPPSTWVTVREAGAGERLLEVEARASFCVLSMRSNALTQVEYRTRNTAVDVSGDARPRPLSGDELGELWGGGHFVEAEAPVRTIDSVDGPRFGDRFFRVRVQSQIQPETTIQVDPFSGETTVLKVAEAPGWDPSTMVEERVWVTARDGKTQIPVTLIHGVDVRPDGTHPGWELGYGSYEVSYDPEFETLRLPIFERGVVFAIAHIRGGGELGRAWYDDGKEAVKVNTFTDFIDVGRWMVESGWVAPGRLIAEGRSAGGLLMGAVLNMAPDLYRTVIAGVPFVDALTTILDPSLPLTVGEWEEWGNPIESPEIFRIMKGYTPYENVPENVALPAIMATTSVNDTRVEFVEPTKWVQRLREASGQNTDADLAASRPIVLRTQMVAGHAGPSGREGRWKARAEEFAFALGQVGVPVPAASELGTSEASEAMDKAGDQR</sequence>
<evidence type="ECO:0000256" key="4">
    <source>
        <dbReference type="ARBA" id="ARBA00022825"/>
    </source>
</evidence>
<evidence type="ECO:0000313" key="7">
    <source>
        <dbReference type="EMBL" id="PKY65958.1"/>
    </source>
</evidence>
<dbReference type="InterPro" id="IPR029058">
    <property type="entry name" value="AB_hydrolase_fold"/>
</dbReference>
<organism evidence="7 8">
    <name type="scientific">Schaalia turicensis</name>
    <dbReference type="NCBI Taxonomy" id="131111"/>
    <lineage>
        <taxon>Bacteria</taxon>
        <taxon>Bacillati</taxon>
        <taxon>Actinomycetota</taxon>
        <taxon>Actinomycetes</taxon>
        <taxon>Actinomycetales</taxon>
        <taxon>Actinomycetaceae</taxon>
        <taxon>Schaalia</taxon>
    </lineage>
</organism>
<accession>A0A2I1I492</accession>
<feature type="domain" description="Peptidase S9 prolyl oligopeptidase catalytic" evidence="5">
    <location>
        <begin position="544"/>
        <end position="766"/>
    </location>
</feature>
<evidence type="ECO:0000313" key="8">
    <source>
        <dbReference type="Proteomes" id="UP000234545"/>
    </source>
</evidence>
<dbReference type="Proteomes" id="UP000234545">
    <property type="component" value="Unassembled WGS sequence"/>
</dbReference>
<dbReference type="RefSeq" id="WP_101628442.1">
    <property type="nucleotide sequence ID" value="NZ_PKKJ01000009.1"/>
</dbReference>
<dbReference type="InterPro" id="IPR051543">
    <property type="entry name" value="Serine_Peptidase_S9A"/>
</dbReference>
<evidence type="ECO:0000256" key="2">
    <source>
        <dbReference type="ARBA" id="ARBA00022670"/>
    </source>
</evidence>
<evidence type="ECO:0000259" key="5">
    <source>
        <dbReference type="Pfam" id="PF00326"/>
    </source>
</evidence>
<evidence type="ECO:0000256" key="3">
    <source>
        <dbReference type="ARBA" id="ARBA00022801"/>
    </source>
</evidence>
<proteinExistence type="inferred from homology"/>
<dbReference type="Gene3D" id="3.40.50.1820">
    <property type="entry name" value="alpha/beta hydrolase"/>
    <property type="match status" value="1"/>
</dbReference>
<name>A0A2I1I492_9ACTO</name>
<keyword evidence="2" id="KW-0645">Protease</keyword>
<dbReference type="InterPro" id="IPR002470">
    <property type="entry name" value="Peptidase_S9A"/>
</dbReference>
<dbReference type="SUPFAM" id="SSF53474">
    <property type="entry name" value="alpha/beta-Hydrolases"/>
    <property type="match status" value="1"/>
</dbReference>
<comment type="caution">
    <text evidence="7">The sequence shown here is derived from an EMBL/GenBank/DDBJ whole genome shotgun (WGS) entry which is preliminary data.</text>
</comment>
<keyword evidence="4" id="KW-0720">Serine protease</keyword>
<feature type="domain" description="Peptidase S9A N-terminal" evidence="6">
    <location>
        <begin position="17"/>
        <end position="304"/>
    </location>
</feature>